<organism evidence="1 2">
    <name type="scientific">Handelsmanbacteria sp. (strain RIFCSPLOWO2_12_FULL_64_10)</name>
    <dbReference type="NCBI Taxonomy" id="1817868"/>
    <lineage>
        <taxon>Bacteria</taxon>
        <taxon>Candidatus Handelsmaniibacteriota</taxon>
    </lineage>
</organism>
<comment type="caution">
    <text evidence="1">The sequence shown here is derived from an EMBL/GenBank/DDBJ whole genome shotgun (WGS) entry which is preliminary data.</text>
</comment>
<dbReference type="AlphaFoldDB" id="A0A1F6CC71"/>
<gene>
    <name evidence="1" type="ORF">A3F84_12460</name>
</gene>
<sequence>MTTTYETHLRDALGALFELMQDRAAFEKDMEEQSRRLGEQLQLVERLTSDLPDDAPDMLRHFLEKRSYTKALELLMDQMSPEERAAWRPAC</sequence>
<reference evidence="1 2" key="1">
    <citation type="journal article" date="2016" name="Nat. Commun.">
        <title>Thousands of microbial genomes shed light on interconnected biogeochemical processes in an aquifer system.</title>
        <authorList>
            <person name="Anantharaman K."/>
            <person name="Brown C.T."/>
            <person name="Hug L.A."/>
            <person name="Sharon I."/>
            <person name="Castelle C.J."/>
            <person name="Probst A.J."/>
            <person name="Thomas B.C."/>
            <person name="Singh A."/>
            <person name="Wilkins M.J."/>
            <person name="Karaoz U."/>
            <person name="Brodie E.L."/>
            <person name="Williams K.H."/>
            <person name="Hubbard S.S."/>
            <person name="Banfield J.F."/>
        </authorList>
    </citation>
    <scope>NUCLEOTIDE SEQUENCE [LARGE SCALE GENOMIC DNA]</scope>
    <source>
        <strain evidence="2">RIFCSPLOWO2_12_FULL_64_10</strain>
    </source>
</reference>
<accession>A0A1F6CC71</accession>
<proteinExistence type="predicted"/>
<dbReference type="EMBL" id="MFKF01000285">
    <property type="protein sequence ID" value="OGG46769.1"/>
    <property type="molecule type" value="Genomic_DNA"/>
</dbReference>
<protein>
    <submittedName>
        <fullName evidence="1">Uncharacterized protein</fullName>
    </submittedName>
</protein>
<evidence type="ECO:0000313" key="2">
    <source>
        <dbReference type="Proteomes" id="UP000178606"/>
    </source>
</evidence>
<evidence type="ECO:0000313" key="1">
    <source>
        <dbReference type="EMBL" id="OGG46769.1"/>
    </source>
</evidence>
<name>A0A1F6CC71_HANXR</name>
<dbReference type="Proteomes" id="UP000178606">
    <property type="component" value="Unassembled WGS sequence"/>
</dbReference>